<dbReference type="Proteomes" id="UP000023152">
    <property type="component" value="Unassembled WGS sequence"/>
</dbReference>
<protein>
    <submittedName>
        <fullName evidence="1">Uncharacterized protein</fullName>
    </submittedName>
</protein>
<gene>
    <name evidence="1" type="ORF">RFI_10041</name>
</gene>
<accession>X6NLC2</accession>
<proteinExistence type="predicted"/>
<evidence type="ECO:0000313" key="2">
    <source>
        <dbReference type="Proteomes" id="UP000023152"/>
    </source>
</evidence>
<organism evidence="1 2">
    <name type="scientific">Reticulomyxa filosa</name>
    <dbReference type="NCBI Taxonomy" id="46433"/>
    <lineage>
        <taxon>Eukaryota</taxon>
        <taxon>Sar</taxon>
        <taxon>Rhizaria</taxon>
        <taxon>Retaria</taxon>
        <taxon>Foraminifera</taxon>
        <taxon>Monothalamids</taxon>
        <taxon>Reticulomyxidae</taxon>
        <taxon>Reticulomyxa</taxon>
    </lineage>
</organism>
<reference evidence="1 2" key="1">
    <citation type="journal article" date="2013" name="Curr. Biol.">
        <title>The Genome of the Foraminiferan Reticulomyxa filosa.</title>
        <authorList>
            <person name="Glockner G."/>
            <person name="Hulsmann N."/>
            <person name="Schleicher M."/>
            <person name="Noegel A.A."/>
            <person name="Eichinger L."/>
            <person name="Gallinger C."/>
            <person name="Pawlowski J."/>
            <person name="Sierra R."/>
            <person name="Euteneuer U."/>
            <person name="Pillet L."/>
            <person name="Moustafa A."/>
            <person name="Platzer M."/>
            <person name="Groth M."/>
            <person name="Szafranski K."/>
            <person name="Schliwa M."/>
        </authorList>
    </citation>
    <scope>NUCLEOTIDE SEQUENCE [LARGE SCALE GENOMIC DNA]</scope>
</reference>
<sequence length="229" mass="26343">MTQVTIPFCLFFCHFCFDTEKSKKIVRTTYNTNVRALIVRKKKPYLLTETETSTRRKTLEDSLKAKADLKELESKGIYKTPLQVTQEELGKSLIRDALKEELSDRPAPKELEDAGPSKTRFLLLLLLLIMRSLIDVIFSQMDVKREELEKSQKIDSLEHEMKQRMDLSEVQKSGIYKTPIQASQEHLQKQQVQDTVKNQLTKRQSVTELNEAGAKKKEMFGGGACLCNK</sequence>
<dbReference type="Gene3D" id="6.10.140.1750">
    <property type="match status" value="1"/>
</dbReference>
<comment type="caution">
    <text evidence="1">The sequence shown here is derived from an EMBL/GenBank/DDBJ whole genome shotgun (WGS) entry which is preliminary data.</text>
</comment>
<dbReference type="OrthoDB" id="197676at2759"/>
<name>X6NLC2_RETFI</name>
<dbReference type="AlphaFoldDB" id="X6NLC2"/>
<keyword evidence="2" id="KW-1185">Reference proteome</keyword>
<dbReference type="EMBL" id="ASPP01007466">
    <property type="protein sequence ID" value="ETO27090.1"/>
    <property type="molecule type" value="Genomic_DNA"/>
</dbReference>
<evidence type="ECO:0000313" key="1">
    <source>
        <dbReference type="EMBL" id="ETO27090.1"/>
    </source>
</evidence>